<dbReference type="InterPro" id="IPR007345">
    <property type="entry name" value="Polysacch_pyruvyl_Trfase"/>
</dbReference>
<dbReference type="EMBL" id="QRKD01000002">
    <property type="protein sequence ID" value="RHH94015.1"/>
    <property type="molecule type" value="Genomic_DNA"/>
</dbReference>
<dbReference type="Proteomes" id="UP000283512">
    <property type="component" value="Unassembled WGS sequence"/>
</dbReference>
<accession>A0A414Z2B4</accession>
<proteinExistence type="predicted"/>
<feature type="domain" description="Polysaccharide pyruvyl transferase" evidence="1">
    <location>
        <begin position="13"/>
        <end position="297"/>
    </location>
</feature>
<dbReference type="RefSeq" id="WP_122295163.1">
    <property type="nucleotide sequence ID" value="NZ_CAXSLD010000061.1"/>
</dbReference>
<dbReference type="GO" id="GO:0016740">
    <property type="term" value="F:transferase activity"/>
    <property type="evidence" value="ECO:0007669"/>
    <property type="project" value="UniProtKB-KW"/>
</dbReference>
<comment type="caution">
    <text evidence="2">The sequence shown here is derived from an EMBL/GenBank/DDBJ whole genome shotgun (WGS) entry which is preliminary data.</text>
</comment>
<evidence type="ECO:0000313" key="3">
    <source>
        <dbReference type="Proteomes" id="UP000283512"/>
    </source>
</evidence>
<reference evidence="2 3" key="1">
    <citation type="submission" date="2018-08" db="EMBL/GenBank/DDBJ databases">
        <title>A genome reference for cultivated species of the human gut microbiota.</title>
        <authorList>
            <person name="Zou Y."/>
            <person name="Xue W."/>
            <person name="Luo G."/>
        </authorList>
    </citation>
    <scope>NUCLEOTIDE SEQUENCE [LARGE SCALE GENOMIC DNA]</scope>
    <source>
        <strain evidence="2 3">AM16-49B</strain>
    </source>
</reference>
<protein>
    <submittedName>
        <fullName evidence="2">Polysaccharide pyruvyl transferase family protein</fullName>
    </submittedName>
</protein>
<dbReference type="AlphaFoldDB" id="A0A414Z2B4"/>
<evidence type="ECO:0000313" key="2">
    <source>
        <dbReference type="EMBL" id="RHH94015.1"/>
    </source>
</evidence>
<organism evidence="2 3">
    <name type="scientific">Bacteroides caccae</name>
    <dbReference type="NCBI Taxonomy" id="47678"/>
    <lineage>
        <taxon>Bacteria</taxon>
        <taxon>Pseudomonadati</taxon>
        <taxon>Bacteroidota</taxon>
        <taxon>Bacteroidia</taxon>
        <taxon>Bacteroidales</taxon>
        <taxon>Bacteroidaceae</taxon>
        <taxon>Bacteroides</taxon>
    </lineage>
</organism>
<gene>
    <name evidence="2" type="ORF">DW190_04910</name>
</gene>
<evidence type="ECO:0000259" key="1">
    <source>
        <dbReference type="Pfam" id="PF04230"/>
    </source>
</evidence>
<sequence>MKIGILTLPLHINYGGYLQAFALKSILLEHGNEVYLIENKNLYGNLLKRGLRQIKDSFSLLLFYLGKKNKEAEFILKEKKISIFKDNYMCPIVDISNSKTLNDLDIVIVGSDQVWRPWKGLCRNSLYFFLDFIKSTKTKKISYAASFGIDKWEYNPVETIQIKKLLQDFSIISVREDDGVSLLQDNLGLPSIRMCDPTLLLTKNDYLSTLRIHHPDNDRISSYILDSNSSKDDMLKIVASFFKNDVLPLGYSEDNGVSSINDWVRHLVSSKFLITDSFHGTLFAINFNIPFVTLLNKNRGVSRIKSLLGTYSLCGRIAYSENDVINICNSAIDWDKVNSIIITERNKGINQLKSIIE</sequence>
<keyword evidence="2" id="KW-0808">Transferase</keyword>
<name>A0A414Z2B4_9BACE</name>
<dbReference type="Pfam" id="PF04230">
    <property type="entry name" value="PS_pyruv_trans"/>
    <property type="match status" value="1"/>
</dbReference>